<dbReference type="PANTHER" id="PTHR44757:SF2">
    <property type="entry name" value="BIOFILM ARCHITECTURE MAINTENANCE PROTEIN MBAA"/>
    <property type="match status" value="1"/>
</dbReference>
<dbReference type="InterPro" id="IPR035919">
    <property type="entry name" value="EAL_sf"/>
</dbReference>
<organism evidence="6 7">
    <name type="scientific">Hydrocarboniphaga effusa AP103</name>
    <dbReference type="NCBI Taxonomy" id="1172194"/>
    <lineage>
        <taxon>Bacteria</taxon>
        <taxon>Pseudomonadati</taxon>
        <taxon>Pseudomonadota</taxon>
        <taxon>Gammaproteobacteria</taxon>
        <taxon>Nevskiales</taxon>
        <taxon>Nevskiaceae</taxon>
        <taxon>Hydrocarboniphaga</taxon>
    </lineage>
</organism>
<dbReference type="CDD" id="cd01949">
    <property type="entry name" value="GGDEF"/>
    <property type="match status" value="1"/>
</dbReference>
<sequence>MFFDAVLTMPAHPQPPASSPPPDEASSGLDLAQTRSLLRVIVEAMPNAVVLVDAAGSIQIANSRALRLFGYQVGELDGLDLDRLLPERFRSGHASARSVFMRHPGTREMGAGRELFGLRKDGVEIPIEVGLDVLRTPPLTFVLASVYDATERREALRTADQATALAQSIIDGAPFAIVATDLDGRILEVSPAATSMLGQARADLIGRKPYSLRRSAHSRAVRTIAFDGKAAPRRADCCREVRKRVDDGDIDQREWTLRKSDGQQLPIDLAISGLRHRDGRLAGFIGIATDISERKRVQAAMRHMAEHDALTGLPNRMLMRDRLSGAIARARRTGTQVGVLLIDLDHFKHVNDSLGHHVGDRLLVVAARRLSQSVRAYDTVARMGGDEFVIVLPDLAARRDAVEIAAKLVEHLSVPMEVDGHALPVSPSIGVCLFPDDGDDADLLIMNADTAMYVAKEAGRRRAVEFTPQMATAASERWALERALRLALEVHSFRIHYQPQVCLRTRRVVGAEALLRWPQDECSYLSPTHFIPVAEQTGLIAAIGEWVMRTACAEIGSIRHQLPPDFRLSVNLSPRQLTLSKLPALVAESLALSGLAAEQLELEITETSLLQDDIVHLIEDLRATGVGIAIDDFGTGFSSLSRVTRLPIDCLKIDRSFVRDIDRDPSQAAVMAAIVAIGHRLGIRTIAEGIETQAQLQATAMQGCGCGQGFWFSRAVPASQLVQTIARIEET</sequence>
<dbReference type="PROSITE" id="PS50887">
    <property type="entry name" value="GGDEF"/>
    <property type="match status" value="1"/>
</dbReference>
<feature type="domain" description="PAS" evidence="2">
    <location>
        <begin position="162"/>
        <end position="207"/>
    </location>
</feature>
<evidence type="ECO:0000313" key="6">
    <source>
        <dbReference type="EMBL" id="EIT70961.1"/>
    </source>
</evidence>
<dbReference type="PROSITE" id="PS50883">
    <property type="entry name" value="EAL"/>
    <property type="match status" value="1"/>
</dbReference>
<feature type="domain" description="PAS" evidence="2">
    <location>
        <begin position="34"/>
        <end position="87"/>
    </location>
</feature>
<feature type="domain" description="EAL" evidence="4">
    <location>
        <begin position="477"/>
        <end position="729"/>
    </location>
</feature>
<dbReference type="CDD" id="cd01948">
    <property type="entry name" value="EAL"/>
    <property type="match status" value="1"/>
</dbReference>
<dbReference type="InterPro" id="IPR035965">
    <property type="entry name" value="PAS-like_dom_sf"/>
</dbReference>
<dbReference type="Proteomes" id="UP000003704">
    <property type="component" value="Unassembled WGS sequence"/>
</dbReference>
<dbReference type="STRING" id="1172194.WQQ_10980"/>
<dbReference type="PATRIC" id="fig|1172194.4.peg.1053"/>
<dbReference type="PANTHER" id="PTHR44757">
    <property type="entry name" value="DIGUANYLATE CYCLASE DGCP"/>
    <property type="match status" value="1"/>
</dbReference>
<dbReference type="Pfam" id="PF00563">
    <property type="entry name" value="EAL"/>
    <property type="match status" value="1"/>
</dbReference>
<dbReference type="Pfam" id="PF00989">
    <property type="entry name" value="PAS"/>
    <property type="match status" value="2"/>
</dbReference>
<dbReference type="Gene3D" id="3.20.20.450">
    <property type="entry name" value="EAL domain"/>
    <property type="match status" value="1"/>
</dbReference>
<dbReference type="InterPro" id="IPR000700">
    <property type="entry name" value="PAS-assoc_C"/>
</dbReference>
<dbReference type="SMART" id="SM00086">
    <property type="entry name" value="PAC"/>
    <property type="match status" value="2"/>
</dbReference>
<dbReference type="Gene3D" id="3.30.70.270">
    <property type="match status" value="1"/>
</dbReference>
<protein>
    <submittedName>
        <fullName evidence="6">Uncharacterized protein</fullName>
    </submittedName>
</protein>
<dbReference type="GO" id="GO:0006355">
    <property type="term" value="P:regulation of DNA-templated transcription"/>
    <property type="evidence" value="ECO:0007669"/>
    <property type="project" value="InterPro"/>
</dbReference>
<dbReference type="InterPro" id="IPR052155">
    <property type="entry name" value="Biofilm_reg_signaling"/>
</dbReference>
<dbReference type="InterPro" id="IPR001633">
    <property type="entry name" value="EAL_dom"/>
</dbReference>
<feature type="domain" description="PAC" evidence="3">
    <location>
        <begin position="251"/>
        <end position="303"/>
    </location>
</feature>
<evidence type="ECO:0000259" key="3">
    <source>
        <dbReference type="PROSITE" id="PS50113"/>
    </source>
</evidence>
<dbReference type="GO" id="GO:0003824">
    <property type="term" value="F:catalytic activity"/>
    <property type="evidence" value="ECO:0007669"/>
    <property type="project" value="UniProtKB-ARBA"/>
</dbReference>
<gene>
    <name evidence="6" type="ORF">WQQ_10980</name>
</gene>
<dbReference type="SUPFAM" id="SSF55073">
    <property type="entry name" value="Nucleotide cyclase"/>
    <property type="match status" value="1"/>
</dbReference>
<name>I8I480_9GAMM</name>
<dbReference type="NCBIfam" id="TIGR00254">
    <property type="entry name" value="GGDEF"/>
    <property type="match status" value="1"/>
</dbReference>
<dbReference type="SUPFAM" id="SSF141868">
    <property type="entry name" value="EAL domain-like"/>
    <property type="match status" value="1"/>
</dbReference>
<dbReference type="AlphaFoldDB" id="I8I480"/>
<evidence type="ECO:0000259" key="2">
    <source>
        <dbReference type="PROSITE" id="PS50112"/>
    </source>
</evidence>
<dbReference type="InterPro" id="IPR013767">
    <property type="entry name" value="PAS_fold"/>
</dbReference>
<dbReference type="Gene3D" id="3.30.450.20">
    <property type="entry name" value="PAS domain"/>
    <property type="match status" value="2"/>
</dbReference>
<dbReference type="CDD" id="cd00130">
    <property type="entry name" value="PAS"/>
    <property type="match status" value="1"/>
</dbReference>
<evidence type="ECO:0000259" key="4">
    <source>
        <dbReference type="PROSITE" id="PS50883"/>
    </source>
</evidence>
<comment type="cofactor">
    <cofactor evidence="1">
        <name>Mg(2+)</name>
        <dbReference type="ChEBI" id="CHEBI:18420"/>
    </cofactor>
</comment>
<dbReference type="PROSITE" id="PS50112">
    <property type="entry name" value="PAS"/>
    <property type="match status" value="2"/>
</dbReference>
<dbReference type="NCBIfam" id="TIGR00229">
    <property type="entry name" value="sensory_box"/>
    <property type="match status" value="2"/>
</dbReference>
<accession>I8I480</accession>
<evidence type="ECO:0000313" key="7">
    <source>
        <dbReference type="Proteomes" id="UP000003704"/>
    </source>
</evidence>
<dbReference type="InterPro" id="IPR029787">
    <property type="entry name" value="Nucleotide_cyclase"/>
</dbReference>
<dbReference type="Pfam" id="PF00990">
    <property type="entry name" value="GGDEF"/>
    <property type="match status" value="1"/>
</dbReference>
<dbReference type="PROSITE" id="PS50113">
    <property type="entry name" value="PAC"/>
    <property type="match status" value="1"/>
</dbReference>
<dbReference type="InterPro" id="IPR000014">
    <property type="entry name" value="PAS"/>
</dbReference>
<reference evidence="6 7" key="1">
    <citation type="journal article" date="2012" name="J. Bacteriol.">
        <title>Genome Sequence of n-Alkane-Degrading Hydrocarboniphaga effusa Strain AP103T (ATCC BAA-332T).</title>
        <authorList>
            <person name="Chang H.K."/>
            <person name="Zylstra G.J."/>
            <person name="Chae J.C."/>
        </authorList>
    </citation>
    <scope>NUCLEOTIDE SEQUENCE [LARGE SCALE GENOMIC DNA]</scope>
    <source>
        <strain evidence="6 7">AP103</strain>
    </source>
</reference>
<feature type="domain" description="GGDEF" evidence="5">
    <location>
        <begin position="335"/>
        <end position="468"/>
    </location>
</feature>
<proteinExistence type="predicted"/>
<keyword evidence="7" id="KW-1185">Reference proteome</keyword>
<dbReference type="FunFam" id="3.30.70.270:FF:000001">
    <property type="entry name" value="Diguanylate cyclase domain protein"/>
    <property type="match status" value="1"/>
</dbReference>
<dbReference type="SUPFAM" id="SSF55785">
    <property type="entry name" value="PYP-like sensor domain (PAS domain)"/>
    <property type="match status" value="2"/>
</dbReference>
<dbReference type="SMART" id="SM00091">
    <property type="entry name" value="PAS"/>
    <property type="match status" value="2"/>
</dbReference>
<evidence type="ECO:0000259" key="5">
    <source>
        <dbReference type="PROSITE" id="PS50887"/>
    </source>
</evidence>
<dbReference type="InterPro" id="IPR000160">
    <property type="entry name" value="GGDEF_dom"/>
</dbReference>
<dbReference type="SMART" id="SM00267">
    <property type="entry name" value="GGDEF"/>
    <property type="match status" value="1"/>
</dbReference>
<dbReference type="InterPro" id="IPR001610">
    <property type="entry name" value="PAC"/>
</dbReference>
<evidence type="ECO:0000256" key="1">
    <source>
        <dbReference type="ARBA" id="ARBA00001946"/>
    </source>
</evidence>
<dbReference type="InterPro" id="IPR043128">
    <property type="entry name" value="Rev_trsase/Diguanyl_cyclase"/>
</dbReference>
<comment type="caution">
    <text evidence="6">The sequence shown here is derived from an EMBL/GenBank/DDBJ whole genome shotgun (WGS) entry which is preliminary data.</text>
</comment>
<dbReference type="EMBL" id="AKGD01000001">
    <property type="protein sequence ID" value="EIT70961.1"/>
    <property type="molecule type" value="Genomic_DNA"/>
</dbReference>
<dbReference type="SMART" id="SM00052">
    <property type="entry name" value="EAL"/>
    <property type="match status" value="1"/>
</dbReference>